<comment type="similarity">
    <text evidence="13">Belongs to the SecD/SecF family. SecD subfamily.</text>
</comment>
<feature type="transmembrane region" description="Helical" evidence="13">
    <location>
        <begin position="351"/>
        <end position="369"/>
    </location>
</feature>
<evidence type="ECO:0000256" key="10">
    <source>
        <dbReference type="ARBA" id="ARBA00060856"/>
    </source>
</evidence>
<feature type="domain" description="Protein export membrane protein SecD/SecF C-terminal" evidence="15">
    <location>
        <begin position="638"/>
        <end position="818"/>
    </location>
</feature>
<dbReference type="Proteomes" id="UP000346198">
    <property type="component" value="Unassembled WGS sequence"/>
</dbReference>
<dbReference type="InterPro" id="IPR022813">
    <property type="entry name" value="SecD/SecF_arch_bac"/>
</dbReference>
<dbReference type="NCBIfam" id="TIGR01129">
    <property type="entry name" value="secD"/>
    <property type="match status" value="1"/>
</dbReference>
<comment type="caution">
    <text evidence="13">Lacks conserved residue(s) required for the propagation of feature annotation.</text>
</comment>
<dbReference type="GO" id="GO:0065002">
    <property type="term" value="P:intracellular protein transmembrane transport"/>
    <property type="evidence" value="ECO:0007669"/>
    <property type="project" value="UniProtKB-UniRule"/>
</dbReference>
<dbReference type="Pfam" id="PF21760">
    <property type="entry name" value="SecD_1st"/>
    <property type="match status" value="1"/>
</dbReference>
<dbReference type="InterPro" id="IPR022646">
    <property type="entry name" value="SecD/SecF_CS"/>
</dbReference>
<evidence type="ECO:0000256" key="5">
    <source>
        <dbReference type="ARBA" id="ARBA00022927"/>
    </source>
</evidence>
<evidence type="ECO:0000256" key="3">
    <source>
        <dbReference type="ARBA" id="ARBA00022475"/>
    </source>
</evidence>
<dbReference type="GO" id="GO:0015450">
    <property type="term" value="F:protein-transporting ATPase activity"/>
    <property type="evidence" value="ECO:0007669"/>
    <property type="project" value="InterPro"/>
</dbReference>
<feature type="transmembrane region" description="Helical" evidence="13">
    <location>
        <begin position="457"/>
        <end position="480"/>
    </location>
</feature>
<feature type="transmembrane region" description="Helical" evidence="13">
    <location>
        <begin position="486"/>
        <end position="512"/>
    </location>
</feature>
<feature type="transmembrane region" description="Helical" evidence="13">
    <location>
        <begin position="413"/>
        <end position="436"/>
    </location>
</feature>
<keyword evidence="7 13" id="KW-0811">Translocation</keyword>
<dbReference type="NCBIfam" id="TIGR00916">
    <property type="entry name" value="2A0604s01"/>
    <property type="match status" value="2"/>
</dbReference>
<evidence type="ECO:0000256" key="2">
    <source>
        <dbReference type="ARBA" id="ARBA00022448"/>
    </source>
</evidence>
<feature type="domain" description="SecDF P1 head subdomain" evidence="17">
    <location>
        <begin position="220"/>
        <end position="325"/>
    </location>
</feature>
<evidence type="ECO:0000259" key="15">
    <source>
        <dbReference type="Pfam" id="PF02355"/>
    </source>
</evidence>
<comment type="function">
    <text evidence="9 13">Part of the Sec protein translocase complex. Interacts with the SecYEG preprotein conducting channel. SecDF uses the proton motive force (PMF) to complete protein translocation after the ATP-dependent function of SecA.</text>
</comment>
<dbReference type="PANTHER" id="PTHR30081">
    <property type="entry name" value="PROTEIN-EXPORT MEMBRANE PROTEIN SEC"/>
    <property type="match status" value="1"/>
</dbReference>
<gene>
    <name evidence="13" type="primary">secD</name>
    <name evidence="14" type="synonym">secF</name>
    <name evidence="18" type="ORF">SCARR_05015</name>
</gene>
<evidence type="ECO:0000256" key="11">
    <source>
        <dbReference type="ARBA" id="ARBA00061053"/>
    </source>
</evidence>
<protein>
    <recommendedName>
        <fullName evidence="13 14">Multifunctional fusion protein</fullName>
    </recommendedName>
    <domain>
        <recommendedName>
            <fullName evidence="13">Protein translocase subunit SecD</fullName>
        </recommendedName>
    </domain>
    <domain>
        <recommendedName>
            <fullName evidence="14">Protein-export membrane protein SecF</fullName>
        </recommendedName>
    </domain>
</protein>
<evidence type="ECO:0000256" key="12">
    <source>
        <dbReference type="ARBA" id="ARBA00065973"/>
    </source>
</evidence>
<comment type="similarity">
    <text evidence="11">In the N-terminal section; belongs to the SecD/SecF family. SecD subfamily.</text>
</comment>
<comment type="subunit">
    <text evidence="13">Forms a complex with SecF. Part of the essential Sec protein translocation apparatus which comprises SecA, SecYEG and auxiliary proteins SecDF. Other proteins may also be involved.</text>
</comment>
<dbReference type="GO" id="GO:0043952">
    <property type="term" value="P:protein transport by the Sec complex"/>
    <property type="evidence" value="ECO:0007669"/>
    <property type="project" value="UniProtKB-UniRule"/>
</dbReference>
<feature type="transmembrane region" description="Helical" evidence="13">
    <location>
        <begin position="766"/>
        <end position="784"/>
    </location>
</feature>
<dbReference type="GO" id="GO:0005886">
    <property type="term" value="C:plasma membrane"/>
    <property type="evidence" value="ECO:0007669"/>
    <property type="project" value="UniProtKB-SubCell"/>
</dbReference>
<feature type="transmembrane region" description="Helical" evidence="13">
    <location>
        <begin position="663"/>
        <end position="680"/>
    </location>
</feature>
<dbReference type="InterPro" id="IPR055344">
    <property type="entry name" value="SecD_SecF_C_bact"/>
</dbReference>
<feature type="transmembrane region" description="Helical" evidence="13">
    <location>
        <begin position="545"/>
        <end position="563"/>
    </location>
</feature>
<dbReference type="HAMAP" id="MF_01464_B">
    <property type="entry name" value="SecF_B"/>
    <property type="match status" value="1"/>
</dbReference>
<evidence type="ECO:0000256" key="6">
    <source>
        <dbReference type="ARBA" id="ARBA00022989"/>
    </source>
</evidence>
<accession>A0A6C2URN6</accession>
<comment type="subcellular location">
    <subcellularLocation>
        <location evidence="1 13">Cell membrane</location>
        <topology evidence="1 13">Multi-pass membrane protein</topology>
    </subcellularLocation>
</comment>
<feature type="domain" description="Protein export membrane protein SecD/SecF C-terminal" evidence="15">
    <location>
        <begin position="328"/>
        <end position="501"/>
    </location>
</feature>
<feature type="transmembrane region" description="Helical" evidence="13">
    <location>
        <begin position="714"/>
        <end position="735"/>
    </location>
</feature>
<dbReference type="InterPro" id="IPR048631">
    <property type="entry name" value="SecD_1st"/>
</dbReference>
<comment type="subunit">
    <text evidence="12">Part of the essential Sec protein translocation apparatus which comprises SecA, SecYEG and auxiliary proteins SecDF-YajC and YidC.</text>
</comment>
<evidence type="ECO:0000256" key="8">
    <source>
        <dbReference type="ARBA" id="ARBA00023136"/>
    </source>
</evidence>
<feature type="transmembrane region" description="Helical" evidence="13">
    <location>
        <begin position="687"/>
        <end position="708"/>
    </location>
</feature>
<keyword evidence="2 13" id="KW-0813">Transport</keyword>
<dbReference type="InterPro" id="IPR005791">
    <property type="entry name" value="SecD"/>
</dbReference>
<evidence type="ECO:0000313" key="19">
    <source>
        <dbReference type="Proteomes" id="UP000346198"/>
    </source>
</evidence>
<dbReference type="Gene3D" id="1.20.1640.10">
    <property type="entry name" value="Multidrug efflux transporter AcrB transmembrane domain"/>
    <property type="match status" value="2"/>
</dbReference>
<dbReference type="RefSeq" id="WP_136064844.1">
    <property type="nucleotide sequence ID" value="NZ_CAAHFH010000003.1"/>
</dbReference>
<dbReference type="Gene3D" id="3.30.1360.200">
    <property type="match status" value="1"/>
</dbReference>
<comment type="subunit">
    <text evidence="14">Forms a complex with SecD. Part of the essential Sec protein translocation apparatus which comprises SecA, SecYEG and auxiliary proteins SecDF. Other proteins may also be involved.</text>
</comment>
<dbReference type="Pfam" id="PF02355">
    <property type="entry name" value="SecD_SecF_C"/>
    <property type="match status" value="2"/>
</dbReference>
<dbReference type="Gene3D" id="3.30.70.3220">
    <property type="match status" value="1"/>
</dbReference>
<dbReference type="EMBL" id="CAAHFH010000003">
    <property type="protein sequence ID" value="VGO22918.1"/>
    <property type="molecule type" value="Genomic_DNA"/>
</dbReference>
<dbReference type="InterPro" id="IPR048634">
    <property type="entry name" value="SecD_SecF_C"/>
</dbReference>
<dbReference type="Pfam" id="PF22599">
    <property type="entry name" value="SecDF_P1_head"/>
    <property type="match status" value="1"/>
</dbReference>
<evidence type="ECO:0000256" key="1">
    <source>
        <dbReference type="ARBA" id="ARBA00004651"/>
    </source>
</evidence>
<organism evidence="18 19">
    <name type="scientific">Pontiella sulfatireligans</name>
    <dbReference type="NCBI Taxonomy" id="2750658"/>
    <lineage>
        <taxon>Bacteria</taxon>
        <taxon>Pseudomonadati</taxon>
        <taxon>Kiritimatiellota</taxon>
        <taxon>Kiritimatiellia</taxon>
        <taxon>Kiritimatiellales</taxon>
        <taxon>Pontiellaceae</taxon>
        <taxon>Pontiella</taxon>
    </lineage>
</organism>
<dbReference type="SUPFAM" id="SSF82866">
    <property type="entry name" value="Multidrug efflux transporter AcrB transmembrane domain"/>
    <property type="match status" value="2"/>
</dbReference>
<dbReference type="InterPro" id="IPR054384">
    <property type="entry name" value="SecDF_P1_head"/>
</dbReference>
<evidence type="ECO:0000256" key="14">
    <source>
        <dbReference type="HAMAP-Rule" id="MF_01464"/>
    </source>
</evidence>
<evidence type="ECO:0000259" key="16">
    <source>
        <dbReference type="Pfam" id="PF21760"/>
    </source>
</evidence>
<dbReference type="InterPro" id="IPR005665">
    <property type="entry name" value="SecF_bac"/>
</dbReference>
<keyword evidence="5 13" id="KW-0653">Protein transport</keyword>
<comment type="similarity">
    <text evidence="10">In the C-terminal section; belongs to the SecD/SecF family. SecF subfamily.</text>
</comment>
<evidence type="ECO:0000256" key="9">
    <source>
        <dbReference type="ARBA" id="ARBA00059018"/>
    </source>
</evidence>
<dbReference type="Pfam" id="PF07549">
    <property type="entry name" value="Sec_GG"/>
    <property type="match status" value="2"/>
</dbReference>
<dbReference type="AlphaFoldDB" id="A0A6C2URN6"/>
<evidence type="ECO:0000256" key="7">
    <source>
        <dbReference type="ARBA" id="ARBA00023010"/>
    </source>
</evidence>
<reference evidence="18 19" key="1">
    <citation type="submission" date="2019-04" db="EMBL/GenBank/DDBJ databases">
        <authorList>
            <person name="Van Vliet M D."/>
        </authorList>
    </citation>
    <scope>NUCLEOTIDE SEQUENCE [LARGE SCALE GENOMIC DNA]</scope>
    <source>
        <strain evidence="18 19">F21</strain>
    </source>
</reference>
<keyword evidence="4 13" id="KW-0812">Transmembrane</keyword>
<evidence type="ECO:0000256" key="4">
    <source>
        <dbReference type="ARBA" id="ARBA00022692"/>
    </source>
</evidence>
<feature type="transmembrane region" description="Helical" evidence="13">
    <location>
        <begin position="376"/>
        <end position="401"/>
    </location>
</feature>
<dbReference type="FunFam" id="1.20.1640.10:FF:000024">
    <property type="entry name" value="Multifunctional fusion protein"/>
    <property type="match status" value="1"/>
</dbReference>
<evidence type="ECO:0000259" key="17">
    <source>
        <dbReference type="Pfam" id="PF22599"/>
    </source>
</evidence>
<name>A0A6C2URN6_9BACT</name>
<feature type="domain" description="Protein translocase subunit SecDF P1" evidence="16">
    <location>
        <begin position="83"/>
        <end position="140"/>
    </location>
</feature>
<keyword evidence="8 13" id="KW-0472">Membrane</keyword>
<dbReference type="NCBIfam" id="TIGR00966">
    <property type="entry name" value="transloc_SecF"/>
    <property type="match status" value="1"/>
</dbReference>
<dbReference type="PRINTS" id="PR01755">
    <property type="entry name" value="SECFTRNLCASE"/>
</dbReference>
<dbReference type="GO" id="GO:0006605">
    <property type="term" value="P:protein targeting"/>
    <property type="evidence" value="ECO:0007669"/>
    <property type="project" value="UniProtKB-UniRule"/>
</dbReference>
<proteinExistence type="inferred from homology"/>
<keyword evidence="19" id="KW-1185">Reference proteome</keyword>
<evidence type="ECO:0000313" key="18">
    <source>
        <dbReference type="EMBL" id="VGO22918.1"/>
    </source>
</evidence>
<keyword evidence="6 13" id="KW-1133">Transmembrane helix</keyword>
<keyword evidence="3 13" id="KW-1003">Cell membrane</keyword>
<feature type="transmembrane region" description="Helical" evidence="13">
    <location>
        <begin position="790"/>
        <end position="816"/>
    </location>
</feature>
<dbReference type="PANTHER" id="PTHR30081:SF1">
    <property type="entry name" value="PROTEIN TRANSLOCASE SUBUNIT SECD"/>
    <property type="match status" value="1"/>
</dbReference>
<evidence type="ECO:0000256" key="13">
    <source>
        <dbReference type="HAMAP-Rule" id="MF_01463"/>
    </source>
</evidence>
<sequence length="823" mass="89167">MDKNKLWKWLLLGLLVIWSFALVTPLSQKVKLGLDLKGGSSFVVEVDAEDVAKKLVERGEAESFEAVSESALKDEIKKVRDIAVEIIRNRIDVLGTSEPEIYPEGENRIVIRLPGADAETRAEAKAQISRDAVLNFKMVHLESDAWVSELINSSRIPAGYTLGGRDGGGAFLIRDRSAMDDSQLDRTFFEKLKRFGGKTADFMLREEKLRDGSTVYRMEFVERRSQLGGDTIKDAFVSYDQMTGLPSISLEFDSEGKKAFGRVTEVNSPSEDGTYRRMAIILDDKLYSAPRINEAIYSGRAEISGSFTVPEARRLVNVLRAGALPGRVKIVEERTVAPTLGQDSINSGVQAIIYGGVSVLVFMGLYYMVPGLIANLSLLFVLLLLPCGMVVTAGFLGVISGSLDGGAVSLPTLTLYGIAGIVLTVGMAVDANVLIFERMREEWKVGKSISGAINAGYNKAFSTILDANVTTLLTAVILFWQGSGPIRGFAVTLSAGILVSMFIVLVITRLFFNTLADSKMLKTVKMMSIPFLQNAKFNFLGGRKIAGIVSLTVILATWGLFLSKGDDNFGVDFTGGSVITFEFDDKQDIEVVRSALGEAGFGSANVAYQASMDGQEFLEVKVGASGEEAEPALVAVKSLPGSYKDVKNDSVGSQIGAELKKKGINAIIFALIGIIIYISIRFEFAFAMGAITALAHDVLITIGIYCALGNELSMPIIAALLTIVGYSVNDTIVVFDRIREDLKMVKGKSYQDIANLSINQTLSRTVLTSFTTLLTVIMLLVFGGGAVYDFALALCIGILVGTYSSVFVATPVVLLWHKEEKVK</sequence>
<comment type="similarity">
    <text evidence="14">Belongs to the SecD/SecF family. SecF subfamily.</text>
</comment>
<dbReference type="InterPro" id="IPR022645">
    <property type="entry name" value="SecD/SecF_bac"/>
</dbReference>
<dbReference type="HAMAP" id="MF_01463_B">
    <property type="entry name" value="SecD_B"/>
    <property type="match status" value="1"/>
</dbReference>